<accession>A0A6N8HZI0</accession>
<feature type="transmembrane region" description="Helical" evidence="1">
    <location>
        <begin position="269"/>
        <end position="298"/>
    </location>
</feature>
<organism evidence="2 3">
    <name type="scientific">Caproicibacter fermentans</name>
    <dbReference type="NCBI Taxonomy" id="2576756"/>
    <lineage>
        <taxon>Bacteria</taxon>
        <taxon>Bacillati</taxon>
        <taxon>Bacillota</taxon>
        <taxon>Clostridia</taxon>
        <taxon>Eubacteriales</taxon>
        <taxon>Acutalibacteraceae</taxon>
        <taxon>Caproicibacter</taxon>
    </lineage>
</organism>
<feature type="transmembrane region" description="Helical" evidence="1">
    <location>
        <begin position="141"/>
        <end position="160"/>
    </location>
</feature>
<comment type="caution">
    <text evidence="2">The sequence shown here is derived from an EMBL/GenBank/DDBJ whole genome shotgun (WGS) entry which is preliminary data.</text>
</comment>
<keyword evidence="1" id="KW-0812">Transmembrane</keyword>
<feature type="transmembrane region" description="Helical" evidence="1">
    <location>
        <begin position="319"/>
        <end position="342"/>
    </location>
</feature>
<dbReference type="AlphaFoldDB" id="A0A6N8HZI0"/>
<dbReference type="OrthoDB" id="5753718at2"/>
<dbReference type="InterPro" id="IPR012507">
    <property type="entry name" value="YibE_F"/>
</dbReference>
<feature type="transmembrane region" description="Helical" evidence="1">
    <location>
        <begin position="20"/>
        <end position="42"/>
    </location>
</feature>
<protein>
    <submittedName>
        <fullName evidence="2">YibE/F-like protein</fullName>
    </submittedName>
</protein>
<dbReference type="PANTHER" id="PTHR41771">
    <property type="entry name" value="MEMBRANE PROTEIN-RELATED"/>
    <property type="match status" value="1"/>
</dbReference>
<dbReference type="Proteomes" id="UP000469440">
    <property type="component" value="Unassembled WGS sequence"/>
</dbReference>
<dbReference type="PANTHER" id="PTHR41771:SF1">
    <property type="entry name" value="MEMBRANE PROTEIN"/>
    <property type="match status" value="1"/>
</dbReference>
<reference evidence="2 3" key="1">
    <citation type="submission" date="2019-09" db="EMBL/GenBank/DDBJ databases">
        <title>Genome sequence of Clostridium sp. EA1.</title>
        <authorList>
            <person name="Poehlein A."/>
            <person name="Bengelsdorf F.R."/>
            <person name="Daniel R."/>
        </authorList>
    </citation>
    <scope>NUCLEOTIDE SEQUENCE [LARGE SCALE GENOMIC DNA]</scope>
    <source>
        <strain evidence="2 3">EA1</strain>
    </source>
</reference>
<evidence type="ECO:0000313" key="3">
    <source>
        <dbReference type="Proteomes" id="UP000469440"/>
    </source>
</evidence>
<feature type="transmembrane region" description="Helical" evidence="1">
    <location>
        <begin position="192"/>
        <end position="213"/>
    </location>
</feature>
<evidence type="ECO:0000256" key="1">
    <source>
        <dbReference type="SAM" id="Phobius"/>
    </source>
</evidence>
<name>A0A6N8HZI0_9FIRM</name>
<gene>
    <name evidence="2" type="ORF">CAFE_19240</name>
</gene>
<feature type="transmembrane region" description="Helical" evidence="1">
    <location>
        <begin position="362"/>
        <end position="382"/>
    </location>
</feature>
<dbReference type="RefSeq" id="WP_156990536.1">
    <property type="nucleotide sequence ID" value="NZ_VWXL01000053.1"/>
</dbReference>
<feature type="transmembrane region" description="Helical" evidence="1">
    <location>
        <begin position="167"/>
        <end position="186"/>
    </location>
</feature>
<dbReference type="EMBL" id="VWXL01000053">
    <property type="protein sequence ID" value="MVB11216.1"/>
    <property type="molecule type" value="Genomic_DNA"/>
</dbReference>
<evidence type="ECO:0000313" key="2">
    <source>
        <dbReference type="EMBL" id="MVB11216.1"/>
    </source>
</evidence>
<keyword evidence="1" id="KW-0472">Membrane</keyword>
<keyword evidence="1" id="KW-1133">Transmembrane helix</keyword>
<proteinExistence type="predicted"/>
<feature type="transmembrane region" description="Helical" evidence="1">
    <location>
        <begin position="225"/>
        <end position="249"/>
    </location>
</feature>
<keyword evidence="3" id="KW-1185">Reference proteome</keyword>
<dbReference type="Pfam" id="PF07907">
    <property type="entry name" value="YibE_F"/>
    <property type="match status" value="1"/>
</dbReference>
<sequence length="403" mass="42122">MKKNIRSILIIREPKKALCLRAAVILVFLIAAAGLIAAFGGFRLLTLSGQGGDSDFVSAKVLEISEDNTSTDPASGGRRVGEQQLKIQILQGPHKGEVMETPNYLSALHNVYAHQGSRIVVRIDTQKSGSYAASVYNYDRSAVLLGITSFFLLLLCVAGGKRGIRSMFGLLFTMSCVFFLLIPMILNAVSPVLAAVVIALLTSPVCFLLLAGWNGKAVSAMLGTVAGVTFSGLFSAAAGAAAGMNGFNMQEAESLLLQTGKSNIQIDGLLVAGIIVSSLGAVMDIAISIASAVSELHAASPKMEARKLFRSGLSIGRDAMGTMANTLILAFTGSSLNMLVLIGSYGIPFSQLISTDLIGVELLQSIAGCIGIILTVPLVALISSRVELLANPGPVLKKDAGRH</sequence>